<dbReference type="InterPro" id="IPR013154">
    <property type="entry name" value="ADH-like_N"/>
</dbReference>
<comment type="subunit">
    <text evidence="3">Monomer.</text>
</comment>
<feature type="region of interest" description="Disordered" evidence="9">
    <location>
        <begin position="760"/>
        <end position="780"/>
    </location>
</feature>
<dbReference type="Gene3D" id="3.40.50.720">
    <property type="entry name" value="NAD(P)-binding Rossmann-like Domain"/>
    <property type="match status" value="1"/>
</dbReference>
<protein>
    <recommendedName>
        <fullName evidence="4">acetylxylan esterase</fullName>
        <ecNumber evidence="4">3.1.1.72</ecNumber>
    </recommendedName>
</protein>
<dbReference type="Pfam" id="PF08240">
    <property type="entry name" value="ADH_N"/>
    <property type="match status" value="1"/>
</dbReference>
<feature type="domain" description="CBM1" evidence="10">
    <location>
        <begin position="784"/>
        <end position="820"/>
    </location>
</feature>
<evidence type="ECO:0000259" key="10">
    <source>
        <dbReference type="PROSITE" id="PS51164"/>
    </source>
</evidence>
<dbReference type="Pfam" id="PF00107">
    <property type="entry name" value="ADH_zinc_N"/>
    <property type="match status" value="1"/>
</dbReference>
<dbReference type="Gene3D" id="3.90.180.10">
    <property type="entry name" value="Medium-chain alcohol dehydrogenases, catalytic domain"/>
    <property type="match status" value="1"/>
</dbReference>
<dbReference type="PANTHER" id="PTHR48106">
    <property type="entry name" value="QUINONE OXIDOREDUCTASE PIG3-RELATED"/>
    <property type="match status" value="1"/>
</dbReference>
<dbReference type="InterPro" id="IPR020843">
    <property type="entry name" value="ER"/>
</dbReference>
<keyword evidence="7" id="KW-0521">NADP</keyword>
<dbReference type="EMBL" id="LJBN01000223">
    <property type="protein sequence ID" value="OOQ82296.1"/>
    <property type="molecule type" value="Genomic_DNA"/>
</dbReference>
<keyword evidence="8" id="KW-0560">Oxidoreductase</keyword>
<evidence type="ECO:0000256" key="4">
    <source>
        <dbReference type="ARBA" id="ARBA00013092"/>
    </source>
</evidence>
<dbReference type="AlphaFoldDB" id="A0A1S9RA90"/>
<dbReference type="Proteomes" id="UP000190744">
    <property type="component" value="Unassembled WGS sequence"/>
</dbReference>
<proteinExistence type="inferred from homology"/>
<reference evidence="12" key="1">
    <citation type="submission" date="2015-09" db="EMBL/GenBank/DDBJ databases">
        <authorList>
            <person name="Fill T.P."/>
            <person name="Baretta J.F."/>
            <person name="de Almeida L.G."/>
            <person name="Rocha M."/>
            <person name="de Souza D.H."/>
            <person name="Malavazi I."/>
            <person name="Cerdeira L.T."/>
            <person name="Hong H."/>
            <person name="Samborskyy M."/>
            <person name="de Vasconcelos A.T."/>
            <person name="Leadlay P."/>
            <person name="Rodrigues-Filho E."/>
        </authorList>
    </citation>
    <scope>NUCLEOTIDE SEQUENCE [LARGE SCALE GENOMIC DNA]</scope>
    <source>
        <strain evidence="12">LaBioMMi 136</strain>
    </source>
</reference>
<evidence type="ECO:0000256" key="1">
    <source>
        <dbReference type="ARBA" id="ARBA00001691"/>
    </source>
</evidence>
<dbReference type="Gene3D" id="3.40.50.1820">
    <property type="entry name" value="alpha/beta hydrolase"/>
    <property type="match status" value="1"/>
</dbReference>
<evidence type="ECO:0000256" key="5">
    <source>
        <dbReference type="ARBA" id="ARBA00022729"/>
    </source>
</evidence>
<evidence type="ECO:0000256" key="2">
    <source>
        <dbReference type="ARBA" id="ARBA00007052"/>
    </source>
</evidence>
<dbReference type="SMART" id="SM00236">
    <property type="entry name" value="fCBD"/>
    <property type="match status" value="1"/>
</dbReference>
<evidence type="ECO:0000256" key="9">
    <source>
        <dbReference type="SAM" id="MobiDB-lite"/>
    </source>
</evidence>
<comment type="catalytic activity">
    <reaction evidence="1">
        <text>Deacetylation of xylans and xylo-oligosaccharides.</text>
        <dbReference type="EC" id="3.1.1.72"/>
    </reaction>
</comment>
<dbReference type="PANTHER" id="PTHR48106:SF18">
    <property type="entry name" value="QUINONE OXIDOREDUCTASE PIG3"/>
    <property type="match status" value="1"/>
</dbReference>
<dbReference type="GO" id="GO:0070402">
    <property type="term" value="F:NADPH binding"/>
    <property type="evidence" value="ECO:0007669"/>
    <property type="project" value="TreeGrafter"/>
</dbReference>
<dbReference type="GO" id="GO:0005576">
    <property type="term" value="C:extracellular region"/>
    <property type="evidence" value="ECO:0007669"/>
    <property type="project" value="InterPro"/>
</dbReference>
<evidence type="ECO:0000313" key="11">
    <source>
        <dbReference type="EMBL" id="OOQ82296.1"/>
    </source>
</evidence>
<evidence type="ECO:0000256" key="6">
    <source>
        <dbReference type="ARBA" id="ARBA00022801"/>
    </source>
</evidence>
<evidence type="ECO:0000313" key="12">
    <source>
        <dbReference type="Proteomes" id="UP000190744"/>
    </source>
</evidence>
<evidence type="ECO:0000256" key="8">
    <source>
        <dbReference type="ARBA" id="ARBA00023002"/>
    </source>
</evidence>
<dbReference type="InterPro" id="IPR000254">
    <property type="entry name" value="CBD"/>
</dbReference>
<dbReference type="Pfam" id="PF00734">
    <property type="entry name" value="CBM_1"/>
    <property type="match status" value="1"/>
</dbReference>
<comment type="similarity">
    <text evidence="2">Belongs to the carbohydrate esterase 1 (CE1) family. AxeA subfamily.</text>
</comment>
<organism evidence="11 12">
    <name type="scientific">Penicillium brasilianum</name>
    <dbReference type="NCBI Taxonomy" id="104259"/>
    <lineage>
        <taxon>Eukaryota</taxon>
        <taxon>Fungi</taxon>
        <taxon>Dikarya</taxon>
        <taxon>Ascomycota</taxon>
        <taxon>Pezizomycotina</taxon>
        <taxon>Eurotiomycetes</taxon>
        <taxon>Eurotiomycetidae</taxon>
        <taxon>Eurotiales</taxon>
        <taxon>Aspergillaceae</taxon>
        <taxon>Penicillium</taxon>
    </lineage>
</organism>
<dbReference type="PROSITE" id="PS00562">
    <property type="entry name" value="CBM1_1"/>
    <property type="match status" value="1"/>
</dbReference>
<comment type="caution">
    <text evidence="11">The sequence shown here is derived from an EMBL/GenBank/DDBJ whole genome shotgun (WGS) entry which is preliminary data.</text>
</comment>
<dbReference type="InterPro" id="IPR013149">
    <property type="entry name" value="ADH-like_C"/>
</dbReference>
<dbReference type="NCBIfam" id="TIGR01840">
    <property type="entry name" value="esterase_phb"/>
    <property type="match status" value="1"/>
</dbReference>
<evidence type="ECO:0000256" key="3">
    <source>
        <dbReference type="ARBA" id="ARBA00011245"/>
    </source>
</evidence>
<dbReference type="InterPro" id="IPR014189">
    <property type="entry name" value="Quinone_OxRdtase_PIG3"/>
</dbReference>
<dbReference type="GO" id="GO:0030248">
    <property type="term" value="F:cellulose binding"/>
    <property type="evidence" value="ECO:0007669"/>
    <property type="project" value="InterPro"/>
</dbReference>
<dbReference type="GO" id="GO:0046555">
    <property type="term" value="F:acetylxylan esterase activity"/>
    <property type="evidence" value="ECO:0007669"/>
    <property type="project" value="UniProtKB-EC"/>
</dbReference>
<dbReference type="SMART" id="SM00829">
    <property type="entry name" value="PKS_ER"/>
    <property type="match status" value="1"/>
</dbReference>
<dbReference type="SUPFAM" id="SSF51735">
    <property type="entry name" value="NAD(P)-binding Rossmann-fold domains"/>
    <property type="match status" value="1"/>
</dbReference>
<evidence type="ECO:0000256" key="7">
    <source>
        <dbReference type="ARBA" id="ARBA00022857"/>
    </source>
</evidence>
<sequence>MLQPGSSTKSLMLNFSTFWWSTDEDVVALVNEYFTPDQGDFWQDLCPDESSPTTCSPWLEVLPLLLDRSRRTSRSAPLLSESLRTLGYSIVCKGYKGSTRSQWDICRAQCYSKAAHFLNRELTEGTGVCDESAAAIMCLTIQGGKGPATAMYVTDLIKPVPILGQALVKVRTFGLNRMDLLQREGLYPLPPHAPETMGVEFSGVIEQFGDDAASAGSGFKLGDEVFGLAYGGAYAEYIVVSTKTLFHKPMQLSWEEAAGIPETFMTAAQALLFIGDFKHGQSVLWHAGASSVSIAGIQLAKAKGASAIYATVGSSEKVHFLEQKFGVTKAFNYKTDDWMADLQKRGVNLIVDFIGAPYFQNNLDVAAQDGRIVLLGLMGGAELPVGVNIAPFLYKRLRLEASGLRSRDLEYQGKLRDLLVEYALPKFCEGSLKVFVEKVFRFEDIVEAHQLLEKNQTKGKIILSSARTLGKDVSKRVTAGSLQQVTSFGDNASGTLMYIYVPNNLATNPGIIVAIHYCTGTAQAYYTGSPYAQLAEKYGFIVIYPESPYSGTCWDVSSQSALTHNGGGDSNSIANMVTWTISQYKADTSKVFVTGSSSGAMMTNVMAATYPELFAAATVYSGVSAGCFYSSSNQVDGWNSSCAQGNVISTPAVWAGIAEAMYSGYSGSRPRMQIYHGSTDTILYPQNYYETCKQWAGVFGYSYDSPESTLANTPDTNYQTTNWGPKLQGIYATGVGHTVPIHGTQDMEWFGFSSSSSSSTTTASATKTSTTTTSSTSSTATSTGVAAHWGQCGGSGWTGPTVCATGYTCTYANAWYSQCL</sequence>
<dbReference type="GO" id="GO:0005975">
    <property type="term" value="P:carbohydrate metabolic process"/>
    <property type="evidence" value="ECO:0007669"/>
    <property type="project" value="InterPro"/>
</dbReference>
<dbReference type="GO" id="GO:0072330">
    <property type="term" value="P:monocarboxylic acid biosynthetic process"/>
    <property type="evidence" value="ECO:0007669"/>
    <property type="project" value="UniProtKB-ARBA"/>
</dbReference>
<dbReference type="PROSITE" id="PS51164">
    <property type="entry name" value="CBM1_2"/>
    <property type="match status" value="1"/>
</dbReference>
<keyword evidence="6" id="KW-0378">Hydrolase</keyword>
<name>A0A1S9RA90_PENBI</name>
<dbReference type="CDD" id="cd05276">
    <property type="entry name" value="p53_inducible_oxidoreductase"/>
    <property type="match status" value="1"/>
</dbReference>
<dbReference type="InterPro" id="IPR029058">
    <property type="entry name" value="AB_hydrolase_fold"/>
</dbReference>
<gene>
    <name evidence="11" type="ORF">PEBR_39559</name>
</gene>
<dbReference type="GO" id="GO:0017000">
    <property type="term" value="P:antibiotic biosynthetic process"/>
    <property type="evidence" value="ECO:0007669"/>
    <property type="project" value="UniProtKB-ARBA"/>
</dbReference>
<accession>A0A1S9RA90</accession>
<dbReference type="InterPro" id="IPR036291">
    <property type="entry name" value="NAD(P)-bd_dom_sf"/>
</dbReference>
<dbReference type="GO" id="GO:0016651">
    <property type="term" value="F:oxidoreductase activity, acting on NAD(P)H"/>
    <property type="evidence" value="ECO:0007669"/>
    <property type="project" value="TreeGrafter"/>
</dbReference>
<dbReference type="Pfam" id="PF10503">
    <property type="entry name" value="Esterase_PHB"/>
    <property type="match status" value="1"/>
</dbReference>
<keyword evidence="5" id="KW-0732">Signal</keyword>
<dbReference type="SUPFAM" id="SSF50129">
    <property type="entry name" value="GroES-like"/>
    <property type="match status" value="1"/>
</dbReference>
<dbReference type="InterPro" id="IPR011032">
    <property type="entry name" value="GroES-like_sf"/>
</dbReference>
<dbReference type="InterPro" id="IPR010126">
    <property type="entry name" value="Esterase_phb"/>
</dbReference>
<dbReference type="EC" id="3.1.1.72" evidence="4"/>
<dbReference type="SUPFAM" id="SSF53474">
    <property type="entry name" value="alpha/beta-Hydrolases"/>
    <property type="match status" value="2"/>
</dbReference>